<dbReference type="SUPFAM" id="SSF47413">
    <property type="entry name" value="lambda repressor-like DNA-binding domains"/>
    <property type="match status" value="1"/>
</dbReference>
<dbReference type="EMBL" id="JBHRYE010000048">
    <property type="protein sequence ID" value="MFC3673546.1"/>
    <property type="molecule type" value="Genomic_DNA"/>
</dbReference>
<accession>A0ABV7VA78</accession>
<dbReference type="Proteomes" id="UP001595683">
    <property type="component" value="Unassembled WGS sequence"/>
</dbReference>
<reference evidence="2" key="1">
    <citation type="journal article" date="2019" name="Int. J. Syst. Evol. Microbiol.">
        <title>The Global Catalogue of Microorganisms (GCM) 10K type strain sequencing project: providing services to taxonomists for standard genome sequencing and annotation.</title>
        <authorList>
            <consortium name="The Broad Institute Genomics Platform"/>
            <consortium name="The Broad Institute Genome Sequencing Center for Infectious Disease"/>
            <person name="Wu L."/>
            <person name="Ma J."/>
        </authorList>
    </citation>
    <scope>NUCLEOTIDE SEQUENCE [LARGE SCALE GENOMIC DNA]</scope>
    <source>
        <strain evidence="2">KCTC 42224</strain>
    </source>
</reference>
<sequence length="115" mass="12709">MERFKLDPYSMPTLTGEQAARLDAMTDADITAAAKADADNPPLTAEEMARMEAASVVRRVRARTGLSQDRFAKRYRINVARLRDLEQGRTKADSALLAYLAVIDREPEAVSRALG</sequence>
<protein>
    <submittedName>
        <fullName evidence="1">Helix-turn-helix domain-containing protein</fullName>
    </submittedName>
</protein>
<organism evidence="1 2">
    <name type="scientific">Novosphingobium pokkalii</name>
    <dbReference type="NCBI Taxonomy" id="1770194"/>
    <lineage>
        <taxon>Bacteria</taxon>
        <taxon>Pseudomonadati</taxon>
        <taxon>Pseudomonadota</taxon>
        <taxon>Alphaproteobacteria</taxon>
        <taxon>Sphingomonadales</taxon>
        <taxon>Sphingomonadaceae</taxon>
        <taxon>Novosphingobium</taxon>
    </lineage>
</organism>
<keyword evidence="2" id="KW-1185">Reference proteome</keyword>
<name>A0ABV7VA78_9SPHN</name>
<dbReference type="InterPro" id="IPR001387">
    <property type="entry name" value="Cro/C1-type_HTH"/>
</dbReference>
<proteinExistence type="predicted"/>
<comment type="caution">
    <text evidence="1">The sequence shown here is derived from an EMBL/GenBank/DDBJ whole genome shotgun (WGS) entry which is preliminary data.</text>
</comment>
<dbReference type="CDD" id="cd00093">
    <property type="entry name" value="HTH_XRE"/>
    <property type="match status" value="1"/>
</dbReference>
<dbReference type="RefSeq" id="WP_229815648.1">
    <property type="nucleotide sequence ID" value="NZ_BMZP01000024.1"/>
</dbReference>
<dbReference type="Gene3D" id="1.10.260.40">
    <property type="entry name" value="lambda repressor-like DNA-binding domains"/>
    <property type="match status" value="1"/>
</dbReference>
<gene>
    <name evidence="1" type="ORF">ACFOOT_19160</name>
</gene>
<evidence type="ECO:0000313" key="1">
    <source>
        <dbReference type="EMBL" id="MFC3673546.1"/>
    </source>
</evidence>
<dbReference type="InterPro" id="IPR010982">
    <property type="entry name" value="Lambda_DNA-bd_dom_sf"/>
</dbReference>
<evidence type="ECO:0000313" key="2">
    <source>
        <dbReference type="Proteomes" id="UP001595683"/>
    </source>
</evidence>